<dbReference type="PRINTS" id="PR00874">
    <property type="entry name" value="MTFUNGIIV"/>
</dbReference>
<dbReference type="EMBL" id="KZ858992">
    <property type="protein sequence ID" value="RDW25859.1"/>
    <property type="molecule type" value="Genomic_DNA"/>
</dbReference>
<dbReference type="VEuPathDB" id="FungiDB:YALI0_C18481g"/>
<dbReference type="InterPro" id="IPR000869">
    <property type="entry name" value="Metalthion_11"/>
</dbReference>
<evidence type="ECO:0000313" key="2">
    <source>
        <dbReference type="Proteomes" id="UP000256601"/>
    </source>
</evidence>
<dbReference type="Proteomes" id="UP000256601">
    <property type="component" value="Unassembled WGS sequence"/>
</dbReference>
<evidence type="ECO:0000313" key="1">
    <source>
        <dbReference type="EMBL" id="RDW25859.1"/>
    </source>
</evidence>
<reference evidence="1 2" key="1">
    <citation type="submission" date="2018-07" db="EMBL/GenBank/DDBJ databases">
        <title>Draft Genome Assemblies for Five Robust Yarrowia lipolytica Strains Exhibiting High Lipid Production and Pentose Sugar Utilization and Sugar Alcohol Secretion from Undetoxified Lignocellulosic Biomass Hydrolysates.</title>
        <authorList>
            <consortium name="DOE Joint Genome Institute"/>
            <person name="Walker C."/>
            <person name="Ryu S."/>
            <person name="Na H."/>
            <person name="Zane M."/>
            <person name="LaButti K."/>
            <person name="Lipzen A."/>
            <person name="Haridas S."/>
            <person name="Barry K."/>
            <person name="Grigoriev I.V."/>
            <person name="Quarterman J."/>
            <person name="Slininger P."/>
            <person name="Dien B."/>
            <person name="Trinh C.T."/>
        </authorList>
    </citation>
    <scope>NUCLEOTIDE SEQUENCE [LARGE SCALE GENOMIC DNA]</scope>
    <source>
        <strain evidence="1 2">YB392</strain>
    </source>
</reference>
<dbReference type="Pfam" id="PF02066">
    <property type="entry name" value="Metallothio_11"/>
    <property type="match status" value="1"/>
</dbReference>
<proteinExistence type="predicted"/>
<sequence length="54" mass="5845">MEFLNANFGASLIQSKHKTTKKHNLVNSCCCSKPAEKPTNSCTCSKCACDSCKC</sequence>
<accession>A0A371C6D6</accession>
<protein>
    <submittedName>
        <fullName evidence="1">Metallothionein-4</fullName>
    </submittedName>
</protein>
<dbReference type="GO" id="GO:0005507">
    <property type="term" value="F:copper ion binding"/>
    <property type="evidence" value="ECO:0007669"/>
    <property type="project" value="InterPro"/>
</dbReference>
<name>A0A371C6D6_YARLL</name>
<organism evidence="1 2">
    <name type="scientific">Yarrowia lipolytica</name>
    <name type="common">Candida lipolytica</name>
    <dbReference type="NCBI Taxonomy" id="4952"/>
    <lineage>
        <taxon>Eukaryota</taxon>
        <taxon>Fungi</taxon>
        <taxon>Dikarya</taxon>
        <taxon>Ascomycota</taxon>
        <taxon>Saccharomycotina</taxon>
        <taxon>Dipodascomycetes</taxon>
        <taxon>Dipodascales</taxon>
        <taxon>Dipodascales incertae sedis</taxon>
        <taxon>Yarrowia</taxon>
    </lineage>
</organism>
<gene>
    <name evidence="1" type="ORF">B0I71DRAFT_131912</name>
</gene>
<dbReference type="AlphaFoldDB" id="A0A371C6D6"/>